<proteinExistence type="inferred from homology"/>
<feature type="region of interest" description="Disordered" evidence="12">
    <location>
        <begin position="943"/>
        <end position="980"/>
    </location>
</feature>
<dbReference type="GO" id="GO:0003677">
    <property type="term" value="F:DNA binding"/>
    <property type="evidence" value="ECO:0007669"/>
    <property type="project" value="UniProtKB-KW"/>
</dbReference>
<dbReference type="Gene3D" id="1.10.486.10">
    <property type="entry name" value="PCRA, domain 4"/>
    <property type="match status" value="1"/>
</dbReference>
<keyword evidence="2 11" id="KW-0547">Nucleotide-binding</keyword>
<feature type="compositionally biased region" description="Low complexity" evidence="12">
    <location>
        <begin position="1005"/>
        <end position="1016"/>
    </location>
</feature>
<keyword evidence="4 11" id="KW-0347">Helicase</keyword>
<evidence type="ECO:0000256" key="11">
    <source>
        <dbReference type="PROSITE-ProRule" id="PRU00560"/>
    </source>
</evidence>
<comment type="catalytic activity">
    <reaction evidence="8">
        <text>Couples ATP hydrolysis with the unwinding of duplex DNA by translocating in the 3'-5' direction.</text>
        <dbReference type="EC" id="5.6.2.4"/>
    </reaction>
</comment>
<dbReference type="GO" id="GO:0016787">
    <property type="term" value="F:hydrolase activity"/>
    <property type="evidence" value="ECO:0007669"/>
    <property type="project" value="UniProtKB-UniRule"/>
</dbReference>
<evidence type="ECO:0000256" key="6">
    <source>
        <dbReference type="ARBA" id="ARBA00023125"/>
    </source>
</evidence>
<evidence type="ECO:0000256" key="10">
    <source>
        <dbReference type="ARBA" id="ARBA00048988"/>
    </source>
</evidence>
<dbReference type="GO" id="GO:0043138">
    <property type="term" value="F:3'-5' DNA helicase activity"/>
    <property type="evidence" value="ECO:0007669"/>
    <property type="project" value="UniProtKB-EC"/>
</dbReference>
<dbReference type="InterPro" id="IPR000212">
    <property type="entry name" value="DNA_helicase_UvrD/REP"/>
</dbReference>
<dbReference type="InterPro" id="IPR014017">
    <property type="entry name" value="DNA_helicase_UvrD-like_C"/>
</dbReference>
<evidence type="ECO:0000256" key="2">
    <source>
        <dbReference type="ARBA" id="ARBA00022741"/>
    </source>
</evidence>
<dbReference type="PANTHER" id="PTHR11070">
    <property type="entry name" value="UVRD / RECB / PCRA DNA HELICASE FAMILY MEMBER"/>
    <property type="match status" value="1"/>
</dbReference>
<dbReference type="PROSITE" id="PS51198">
    <property type="entry name" value="UVRD_HELICASE_ATP_BIND"/>
    <property type="match status" value="1"/>
</dbReference>
<dbReference type="Gene3D" id="3.40.50.300">
    <property type="entry name" value="P-loop containing nucleotide triphosphate hydrolases"/>
    <property type="match status" value="2"/>
</dbReference>
<feature type="compositionally biased region" description="Polar residues" evidence="12">
    <location>
        <begin position="904"/>
        <end position="919"/>
    </location>
</feature>
<feature type="binding site" evidence="11">
    <location>
        <begin position="28"/>
        <end position="35"/>
    </location>
    <ligand>
        <name>ATP</name>
        <dbReference type="ChEBI" id="CHEBI:30616"/>
    </ligand>
</feature>
<sequence>MEAELLRGLNEAQRSAVTSPARVLQVLAPPGSGKTKTLTCRVAYLIAHHGFDPQRVICCTFTIKASREMRERLRGLLGCEVEAKLVLGTFHSICRRYLVAYGHLIGVLKSFGIADSSDSMNIIKRIIKRLNLSIDPRAARSKISSHKAKGKKLEDLPKTPQKHLEKQEFITVFHEYEEALATSKLLDYDDLLLRCVELFRAWPGCASNIEALLIDEFQDTNIVQFELMKLLASASRRVTIVGDPDQSIYGFRSAEIENLRRMKAFYPETVVINLEQNYRSASSVLRLAQEVIEQDTARPQKRLKATHCLGTKPVLRRLPNPNEEAFWIASEIKRMTVMTGGLLVHSDFAILLRSAFLSLLIEKALANSGIPYRMVGGTRFFDRVEIRIIVDYLRTISHPDNNQALLAIINVPSRKIGEATIAELIKLGEEQKLSLWTVVQRVLCGDLTPEKKLSKPCEQELGRLIAMIKNARQKMETMMPATVPSKLIDLIVKSLDFENYLKKKYKDDHEDRIENVKELLTHASEVLLHSTTEDQLAQVDGIEQQPSDGAHEVLSQFLANIVLSTDVDNSEDGNDKPRVTISTIHSAKGLEWPVVFIPAVYEGSIPHSRSEDTDEERRLLYVAMTRAQALLTLTFPLTQSRDNVESSLSQFLPPKLHHHVAQVGPLFDDKTIADIASILGRPMPSQEELVRSLQSLAESDSQLDNVWPSDGTRRPTLMLPSNGQHMPDFSRPLGEVLAASYKQQGSQHPTLSRSHSIPTATHTHQVATTMSNIGAFSTSNMSLGFTTARRQLKSSAAESNQSPPESLPPQKKVKLSRSASAQGTIASFFSKPKSQNTLPVEPDLPQLARPEPFQRPRPVPPIPTPSAPIRRDIGESGIPSELSSHRPDFRNVMTYKRPTAALKESSTNPNSRYANLYSSSPPPPDCNDGENRALLQKDNIQEDNSGAQPLNASNLKSASASASASAPTAPTAPAPAPAPLTNYILSRPAKTMHKTSVSSIGQGGFTSSSTSMTGMGRKTLGVRRSMNGWDNRKNK</sequence>
<evidence type="ECO:0000313" key="15">
    <source>
        <dbReference type="EMBL" id="KAJ8989665.1"/>
    </source>
</evidence>
<gene>
    <name evidence="15" type="primary">srs2</name>
    <name evidence="15" type="ORF">HRR80_006385</name>
</gene>
<dbReference type="Gene3D" id="1.10.10.160">
    <property type="match status" value="1"/>
</dbReference>
<feature type="region of interest" description="Disordered" evidence="12">
    <location>
        <begin position="994"/>
        <end position="1035"/>
    </location>
</feature>
<feature type="domain" description="UvrD-like helicase C-terminal" evidence="14">
    <location>
        <begin position="282"/>
        <end position="589"/>
    </location>
</feature>
<dbReference type="Pfam" id="PF13361">
    <property type="entry name" value="UvrD_C"/>
    <property type="match status" value="1"/>
</dbReference>
<evidence type="ECO:0000259" key="13">
    <source>
        <dbReference type="PROSITE" id="PS51198"/>
    </source>
</evidence>
<evidence type="ECO:0000256" key="12">
    <source>
        <dbReference type="SAM" id="MobiDB-lite"/>
    </source>
</evidence>
<feature type="compositionally biased region" description="Polar residues" evidence="12">
    <location>
        <begin position="790"/>
        <end position="804"/>
    </location>
</feature>
<dbReference type="AlphaFoldDB" id="A0AAN6ETL9"/>
<dbReference type="InterPro" id="IPR013986">
    <property type="entry name" value="DExx_box_DNA_helicase_dom_sf"/>
</dbReference>
<feature type="compositionally biased region" description="Pro residues" evidence="12">
    <location>
        <begin position="853"/>
        <end position="866"/>
    </location>
</feature>
<keyword evidence="7" id="KW-0413">Isomerase</keyword>
<evidence type="ECO:0000313" key="16">
    <source>
        <dbReference type="Proteomes" id="UP001161757"/>
    </source>
</evidence>
<name>A0AAN6ETL9_EXODE</name>
<comment type="catalytic activity">
    <reaction evidence="10">
        <text>ATP + H2O = ADP + phosphate + H(+)</text>
        <dbReference type="Rhea" id="RHEA:13065"/>
        <dbReference type="ChEBI" id="CHEBI:15377"/>
        <dbReference type="ChEBI" id="CHEBI:15378"/>
        <dbReference type="ChEBI" id="CHEBI:30616"/>
        <dbReference type="ChEBI" id="CHEBI:43474"/>
        <dbReference type="ChEBI" id="CHEBI:456216"/>
        <dbReference type="EC" id="5.6.2.4"/>
    </reaction>
</comment>
<dbReference type="GO" id="GO:0005634">
    <property type="term" value="C:nucleus"/>
    <property type="evidence" value="ECO:0007669"/>
    <property type="project" value="TreeGrafter"/>
</dbReference>
<dbReference type="EC" id="5.6.2.4" evidence="9"/>
<keyword evidence="3 11" id="KW-0378">Hydrolase</keyword>
<dbReference type="CDD" id="cd17932">
    <property type="entry name" value="DEXQc_UvrD"/>
    <property type="match status" value="1"/>
</dbReference>
<feature type="domain" description="UvrD-like helicase ATP-binding" evidence="13">
    <location>
        <begin position="7"/>
        <end position="281"/>
    </location>
</feature>
<evidence type="ECO:0000256" key="1">
    <source>
        <dbReference type="ARBA" id="ARBA00009922"/>
    </source>
</evidence>
<keyword evidence="5 11" id="KW-0067">ATP-binding</keyword>
<keyword evidence="6" id="KW-0238">DNA-binding</keyword>
<evidence type="ECO:0000256" key="8">
    <source>
        <dbReference type="ARBA" id="ARBA00034617"/>
    </source>
</evidence>
<dbReference type="Pfam" id="PF00580">
    <property type="entry name" value="UvrD-helicase"/>
    <property type="match status" value="1"/>
</dbReference>
<protein>
    <recommendedName>
        <fullName evidence="9">DNA 3'-5' helicase</fullName>
        <ecNumber evidence="9">5.6.2.4</ecNumber>
    </recommendedName>
</protein>
<dbReference type="Proteomes" id="UP001161757">
    <property type="component" value="Unassembled WGS sequence"/>
</dbReference>
<dbReference type="InterPro" id="IPR014016">
    <property type="entry name" value="UvrD-like_ATP-bd"/>
</dbReference>
<dbReference type="EMBL" id="JAJGCB010000013">
    <property type="protein sequence ID" value="KAJ8989665.1"/>
    <property type="molecule type" value="Genomic_DNA"/>
</dbReference>
<evidence type="ECO:0000256" key="4">
    <source>
        <dbReference type="ARBA" id="ARBA00022806"/>
    </source>
</evidence>
<evidence type="ECO:0000259" key="14">
    <source>
        <dbReference type="PROSITE" id="PS51217"/>
    </source>
</evidence>
<feature type="region of interest" description="Disordered" evidence="12">
    <location>
        <begin position="900"/>
        <end position="931"/>
    </location>
</feature>
<dbReference type="SUPFAM" id="SSF52540">
    <property type="entry name" value="P-loop containing nucleoside triphosphate hydrolases"/>
    <property type="match status" value="1"/>
</dbReference>
<dbReference type="PANTHER" id="PTHR11070:SF2">
    <property type="entry name" value="ATP-DEPENDENT DNA HELICASE SRS2"/>
    <property type="match status" value="1"/>
</dbReference>
<dbReference type="GO" id="GO:0000725">
    <property type="term" value="P:recombinational repair"/>
    <property type="evidence" value="ECO:0007669"/>
    <property type="project" value="TreeGrafter"/>
</dbReference>
<feature type="compositionally biased region" description="Low complexity" evidence="12">
    <location>
        <begin position="949"/>
        <end position="969"/>
    </location>
</feature>
<evidence type="ECO:0000256" key="9">
    <source>
        <dbReference type="ARBA" id="ARBA00034808"/>
    </source>
</evidence>
<dbReference type="InterPro" id="IPR027417">
    <property type="entry name" value="P-loop_NTPase"/>
</dbReference>
<evidence type="ECO:0000256" key="5">
    <source>
        <dbReference type="ARBA" id="ARBA00022840"/>
    </source>
</evidence>
<feature type="region of interest" description="Disordered" evidence="12">
    <location>
        <begin position="790"/>
        <end position="886"/>
    </location>
</feature>
<reference evidence="15" key="1">
    <citation type="submission" date="2023-01" db="EMBL/GenBank/DDBJ databases">
        <title>Exophiala dermititidis isolated from Cystic Fibrosis Patient.</title>
        <authorList>
            <person name="Kurbessoian T."/>
            <person name="Crocker A."/>
            <person name="Murante D."/>
            <person name="Hogan D.A."/>
            <person name="Stajich J.E."/>
        </authorList>
    </citation>
    <scope>NUCLEOTIDE SEQUENCE</scope>
    <source>
        <strain evidence="15">Ex8</strain>
    </source>
</reference>
<dbReference type="CDD" id="cd18807">
    <property type="entry name" value="SF1_C_UvrD"/>
    <property type="match status" value="1"/>
</dbReference>
<accession>A0AAN6ETL9</accession>
<dbReference type="GO" id="GO:0005524">
    <property type="term" value="F:ATP binding"/>
    <property type="evidence" value="ECO:0007669"/>
    <property type="project" value="UniProtKB-UniRule"/>
</dbReference>
<evidence type="ECO:0000256" key="3">
    <source>
        <dbReference type="ARBA" id="ARBA00022801"/>
    </source>
</evidence>
<organism evidence="15 16">
    <name type="scientific">Exophiala dermatitidis</name>
    <name type="common">Black yeast-like fungus</name>
    <name type="synonym">Wangiella dermatitidis</name>
    <dbReference type="NCBI Taxonomy" id="5970"/>
    <lineage>
        <taxon>Eukaryota</taxon>
        <taxon>Fungi</taxon>
        <taxon>Dikarya</taxon>
        <taxon>Ascomycota</taxon>
        <taxon>Pezizomycotina</taxon>
        <taxon>Eurotiomycetes</taxon>
        <taxon>Chaetothyriomycetidae</taxon>
        <taxon>Chaetothyriales</taxon>
        <taxon>Herpotrichiellaceae</taxon>
        <taxon>Exophiala</taxon>
    </lineage>
</organism>
<evidence type="ECO:0000256" key="7">
    <source>
        <dbReference type="ARBA" id="ARBA00023235"/>
    </source>
</evidence>
<comment type="caution">
    <text evidence="15">The sequence shown here is derived from an EMBL/GenBank/DDBJ whole genome shotgun (WGS) entry which is preliminary data.</text>
</comment>
<feature type="compositionally biased region" description="Polar residues" evidence="12">
    <location>
        <begin position="817"/>
        <end position="838"/>
    </location>
</feature>
<dbReference type="PROSITE" id="PS51217">
    <property type="entry name" value="UVRD_HELICASE_CTER"/>
    <property type="match status" value="1"/>
</dbReference>
<comment type="similarity">
    <text evidence="1">Belongs to the helicase family. UvrD subfamily.</text>
</comment>